<dbReference type="PATRIC" id="fig|657314.3.peg.486"/>
<keyword evidence="1" id="KW-1133">Transmembrane helix</keyword>
<feature type="transmembrane region" description="Helical" evidence="1">
    <location>
        <begin position="70"/>
        <end position="92"/>
    </location>
</feature>
<dbReference type="Proteomes" id="UP000008955">
    <property type="component" value="Chromosome"/>
</dbReference>
<dbReference type="Pfam" id="PF12650">
    <property type="entry name" value="DUF3784"/>
    <property type="match status" value="1"/>
</dbReference>
<reference evidence="2 3" key="2">
    <citation type="submission" date="2010-03" db="EMBL/GenBank/DDBJ databases">
        <authorList>
            <person name="Pajon A."/>
        </authorList>
    </citation>
    <scope>NUCLEOTIDE SEQUENCE [LARGE SCALE GENOMIC DNA]</scope>
    <source>
        <strain evidence="2 3">A2-162</strain>
    </source>
</reference>
<dbReference type="RefSeq" id="WP_015541153.1">
    <property type="nucleotide sequence ID" value="NC_021022.1"/>
</dbReference>
<keyword evidence="1" id="KW-0812">Transmembrane</keyword>
<organism evidence="2 3">
    <name type="scientific">Blautia obeum A2-162</name>
    <dbReference type="NCBI Taxonomy" id="657314"/>
    <lineage>
        <taxon>Bacteria</taxon>
        <taxon>Bacillati</taxon>
        <taxon>Bacillota</taxon>
        <taxon>Clostridia</taxon>
        <taxon>Lachnospirales</taxon>
        <taxon>Lachnospiraceae</taxon>
        <taxon>Blautia</taxon>
    </lineage>
</organism>
<feature type="transmembrane region" description="Helical" evidence="1">
    <location>
        <begin position="6"/>
        <end position="26"/>
    </location>
</feature>
<name>D4LXB0_9FIRM</name>
<accession>D4LXB0</accession>
<evidence type="ECO:0008006" key="4">
    <source>
        <dbReference type="Google" id="ProtNLM"/>
    </source>
</evidence>
<keyword evidence="1" id="KW-0472">Membrane</keyword>
<evidence type="ECO:0000256" key="1">
    <source>
        <dbReference type="SAM" id="Phobius"/>
    </source>
</evidence>
<dbReference type="InterPro" id="IPR017259">
    <property type="entry name" value="UCP037672"/>
</dbReference>
<evidence type="ECO:0000313" key="3">
    <source>
        <dbReference type="Proteomes" id="UP000008955"/>
    </source>
</evidence>
<feature type="transmembrane region" description="Helical" evidence="1">
    <location>
        <begin position="47"/>
        <end position="64"/>
    </location>
</feature>
<dbReference type="AlphaFoldDB" id="D4LXB0"/>
<dbReference type="EMBL" id="FP929054">
    <property type="protein sequence ID" value="CBL22263.1"/>
    <property type="molecule type" value="Genomic_DNA"/>
</dbReference>
<gene>
    <name evidence="2" type="ORF">CK5_07170</name>
</gene>
<dbReference type="HOGENOM" id="CLU_2328200_0_0_9"/>
<keyword evidence="3" id="KW-1185">Reference proteome</keyword>
<dbReference type="KEGG" id="rob:CK5_07170"/>
<reference evidence="2 3" key="1">
    <citation type="submission" date="2010-03" db="EMBL/GenBank/DDBJ databases">
        <title>The genome sequence of Ruminococcus obeum A2-162.</title>
        <authorList>
            <consortium name="metaHIT consortium -- http://www.metahit.eu/"/>
            <person name="Pajon A."/>
            <person name="Turner K."/>
            <person name="Parkhill J."/>
            <person name="Duncan S."/>
            <person name="Flint H."/>
        </authorList>
    </citation>
    <scope>NUCLEOTIDE SEQUENCE [LARGE SCALE GENOMIC DNA]</scope>
    <source>
        <strain evidence="2 3">A2-162</strain>
    </source>
</reference>
<sequence>MMDKSFGLILAVIALVAGIMLLTGHGDILLKGGNAKLRKEKYDEKKMTWGSGVALLLIGVATLIDSYTTSLAAEVAYIVVLLAILAWLVFYLKTKCAKKK</sequence>
<protein>
    <recommendedName>
        <fullName evidence="4">DUF3784 domain-containing protein</fullName>
    </recommendedName>
</protein>
<evidence type="ECO:0000313" key="2">
    <source>
        <dbReference type="EMBL" id="CBL22263.1"/>
    </source>
</evidence>
<proteinExistence type="predicted"/>